<dbReference type="PANTHER" id="PTHR30273">
    <property type="entry name" value="PERIPLASMIC SIGNAL SENSOR AND SIGMA FACTOR ACTIVATOR FECR-RELATED"/>
    <property type="match status" value="1"/>
</dbReference>
<feature type="domain" description="FecR protein" evidence="2">
    <location>
        <begin position="183"/>
        <end position="277"/>
    </location>
</feature>
<dbReference type="InterPro" id="IPR032508">
    <property type="entry name" value="FecR_C"/>
</dbReference>
<gene>
    <name evidence="4" type="ORF">JKG61_20675</name>
</gene>
<evidence type="ECO:0000259" key="2">
    <source>
        <dbReference type="Pfam" id="PF04773"/>
    </source>
</evidence>
<evidence type="ECO:0000256" key="1">
    <source>
        <dbReference type="SAM" id="Phobius"/>
    </source>
</evidence>
<dbReference type="RefSeq" id="WP_202104912.1">
    <property type="nucleotide sequence ID" value="NZ_JAERTY010000013.1"/>
</dbReference>
<sequence length="390" mass="45063">MLTKTEIAKLIRKKYEGKLDRKEQFMLEELASQNVHFLELLRDIDNSEVLHQDLLLWLNLDGELGGKLSVRLRNRTLDKIKINQRRHKHFFSSRIKMVYQAAALIIISAVLYFYIYRSQAVDLVQEIDTIELSGEMPSIKMHGGKIVELKMTEHTVVISDNLKYKNGAVIEGNYIKDDEPLELSTPKGRTYELILSDGTHVWLNADSKISFPKKFSGNERLITLEGEAFFDVAKDKGRPFIVKTLRQEVEVLGTKFNIKAYEEDFSTTTTLLEGSVKINTEKESVYLTPNEQSIVKNGQLTRRHVLTDQYVGWRANKFVFYETELRDAILAMGRWYNFEVVNMDKLPAIHIYGTISRSKKLSEVMQIMGISGLTFKIDQREKITKLIVME</sequence>
<evidence type="ECO:0000313" key="5">
    <source>
        <dbReference type="Proteomes" id="UP000625283"/>
    </source>
</evidence>
<feature type="transmembrane region" description="Helical" evidence="1">
    <location>
        <begin position="97"/>
        <end position="116"/>
    </location>
</feature>
<comment type="caution">
    <text evidence="4">The sequence shown here is derived from an EMBL/GenBank/DDBJ whole genome shotgun (WGS) entry which is preliminary data.</text>
</comment>
<name>A0ABS1R933_9SPHI</name>
<dbReference type="Proteomes" id="UP000625283">
    <property type="component" value="Unassembled WGS sequence"/>
</dbReference>
<protein>
    <submittedName>
        <fullName evidence="4">FecR family protein</fullName>
    </submittedName>
</protein>
<proteinExistence type="predicted"/>
<dbReference type="Pfam" id="PF16344">
    <property type="entry name" value="FecR_C"/>
    <property type="match status" value="1"/>
</dbReference>
<reference evidence="4 5" key="1">
    <citation type="submission" date="2021-01" db="EMBL/GenBank/DDBJ databases">
        <title>C459-1 draft genome sequence.</title>
        <authorList>
            <person name="Zhang X.-F."/>
        </authorList>
    </citation>
    <scope>NUCLEOTIDE SEQUENCE [LARGE SCALE GENOMIC DNA]</scope>
    <source>
        <strain evidence="5">C459-1</strain>
    </source>
</reference>
<dbReference type="Gene3D" id="2.60.120.1440">
    <property type="match status" value="1"/>
</dbReference>
<accession>A0ABS1R933</accession>
<evidence type="ECO:0000313" key="4">
    <source>
        <dbReference type="EMBL" id="MBL1411183.1"/>
    </source>
</evidence>
<dbReference type="EMBL" id="JAERTY010000013">
    <property type="protein sequence ID" value="MBL1411183.1"/>
    <property type="molecule type" value="Genomic_DNA"/>
</dbReference>
<keyword evidence="5" id="KW-1185">Reference proteome</keyword>
<feature type="domain" description="Protein FecR C-terminal" evidence="3">
    <location>
        <begin position="317"/>
        <end position="381"/>
    </location>
</feature>
<keyword evidence="1" id="KW-0812">Transmembrane</keyword>
<dbReference type="InterPro" id="IPR006860">
    <property type="entry name" value="FecR"/>
</dbReference>
<keyword evidence="1" id="KW-1133">Transmembrane helix</keyword>
<dbReference type="InterPro" id="IPR012373">
    <property type="entry name" value="Ferrdict_sens_TM"/>
</dbReference>
<organism evidence="4 5">
    <name type="scientific">Sphingobacterium faecale</name>
    <dbReference type="NCBI Taxonomy" id="2803775"/>
    <lineage>
        <taxon>Bacteria</taxon>
        <taxon>Pseudomonadati</taxon>
        <taxon>Bacteroidota</taxon>
        <taxon>Sphingobacteriia</taxon>
        <taxon>Sphingobacteriales</taxon>
        <taxon>Sphingobacteriaceae</taxon>
        <taxon>Sphingobacterium</taxon>
    </lineage>
</organism>
<evidence type="ECO:0000259" key="3">
    <source>
        <dbReference type="Pfam" id="PF16344"/>
    </source>
</evidence>
<dbReference type="PANTHER" id="PTHR30273:SF2">
    <property type="entry name" value="PROTEIN FECR"/>
    <property type="match status" value="1"/>
</dbReference>
<dbReference type="Gene3D" id="3.55.50.30">
    <property type="match status" value="1"/>
</dbReference>
<keyword evidence="1" id="KW-0472">Membrane</keyword>
<dbReference type="Pfam" id="PF04773">
    <property type="entry name" value="FecR"/>
    <property type="match status" value="1"/>
</dbReference>